<protein>
    <submittedName>
        <fullName evidence="2">DUF6755 family protein</fullName>
    </submittedName>
</protein>
<reference evidence="2 3" key="1">
    <citation type="submission" date="2024-06" db="EMBL/GenBank/DDBJ databases">
        <title>Chitinophaga defluvii sp. nov., isolated from municipal sewage.</title>
        <authorList>
            <person name="Zhang L."/>
        </authorList>
    </citation>
    <scope>NUCLEOTIDE SEQUENCE [LARGE SCALE GENOMIC DNA]</scope>
    <source>
        <strain evidence="2 3">H8</strain>
    </source>
</reference>
<accession>A0ABV2T3L0</accession>
<keyword evidence="1" id="KW-1133">Transmembrane helix</keyword>
<keyword evidence="1" id="KW-0812">Transmembrane</keyword>
<name>A0ABV2T3L0_9BACT</name>
<evidence type="ECO:0000313" key="3">
    <source>
        <dbReference type="Proteomes" id="UP001549749"/>
    </source>
</evidence>
<proteinExistence type="predicted"/>
<feature type="transmembrane region" description="Helical" evidence="1">
    <location>
        <begin position="51"/>
        <end position="73"/>
    </location>
</feature>
<keyword evidence="3" id="KW-1185">Reference proteome</keyword>
<evidence type="ECO:0000313" key="2">
    <source>
        <dbReference type="EMBL" id="MET6997599.1"/>
    </source>
</evidence>
<dbReference type="InterPro" id="IPR046643">
    <property type="entry name" value="DUF6755"/>
</dbReference>
<evidence type="ECO:0000256" key="1">
    <source>
        <dbReference type="SAM" id="Phobius"/>
    </source>
</evidence>
<dbReference type="RefSeq" id="WP_354660234.1">
    <property type="nucleotide sequence ID" value="NZ_JBEXAC010000001.1"/>
</dbReference>
<sequence>MSNFKDAQNKAHPNKSNTLMSALIIILILNVSIQIWLLYTGLNNALGENKGIAVPAFIASLVLFLIGFFWLYFLPMGQRKKTDDG</sequence>
<dbReference type="Proteomes" id="UP001549749">
    <property type="component" value="Unassembled WGS sequence"/>
</dbReference>
<keyword evidence="1" id="KW-0472">Membrane</keyword>
<dbReference type="EMBL" id="JBEXAC010000001">
    <property type="protein sequence ID" value="MET6997599.1"/>
    <property type="molecule type" value="Genomic_DNA"/>
</dbReference>
<feature type="transmembrane region" description="Helical" evidence="1">
    <location>
        <begin position="20"/>
        <end position="39"/>
    </location>
</feature>
<organism evidence="2 3">
    <name type="scientific">Chitinophaga defluvii</name>
    <dbReference type="NCBI Taxonomy" id="3163343"/>
    <lineage>
        <taxon>Bacteria</taxon>
        <taxon>Pseudomonadati</taxon>
        <taxon>Bacteroidota</taxon>
        <taxon>Chitinophagia</taxon>
        <taxon>Chitinophagales</taxon>
        <taxon>Chitinophagaceae</taxon>
        <taxon>Chitinophaga</taxon>
    </lineage>
</organism>
<comment type="caution">
    <text evidence="2">The sequence shown here is derived from an EMBL/GenBank/DDBJ whole genome shotgun (WGS) entry which is preliminary data.</text>
</comment>
<dbReference type="Pfam" id="PF20540">
    <property type="entry name" value="DUF6755"/>
    <property type="match status" value="1"/>
</dbReference>
<gene>
    <name evidence="2" type="ORF">ABR189_09480</name>
</gene>